<dbReference type="AlphaFoldDB" id="A0A814JE26"/>
<accession>A0A814JE26</accession>
<gene>
    <name evidence="3" type="ORF">OXX778_LOCUS18214</name>
</gene>
<evidence type="ECO:0000313" key="3">
    <source>
        <dbReference type="EMBL" id="CAF1038084.1"/>
    </source>
</evidence>
<feature type="signal peptide" evidence="2">
    <location>
        <begin position="1"/>
        <end position="20"/>
    </location>
</feature>
<keyword evidence="4" id="KW-1185">Reference proteome</keyword>
<name>A0A814JE26_9BILA</name>
<organism evidence="3 4">
    <name type="scientific">Brachionus calyciflorus</name>
    <dbReference type="NCBI Taxonomy" id="104777"/>
    <lineage>
        <taxon>Eukaryota</taxon>
        <taxon>Metazoa</taxon>
        <taxon>Spiralia</taxon>
        <taxon>Gnathifera</taxon>
        <taxon>Rotifera</taxon>
        <taxon>Eurotatoria</taxon>
        <taxon>Monogononta</taxon>
        <taxon>Pseudotrocha</taxon>
        <taxon>Ploima</taxon>
        <taxon>Brachionidae</taxon>
        <taxon>Brachionus</taxon>
    </lineage>
</organism>
<feature type="chain" id="PRO_5032708556" evidence="2">
    <location>
        <begin position="21"/>
        <end position="114"/>
    </location>
</feature>
<keyword evidence="2" id="KW-0732">Signal</keyword>
<feature type="coiled-coil region" evidence="1">
    <location>
        <begin position="60"/>
        <end position="98"/>
    </location>
</feature>
<evidence type="ECO:0000313" key="4">
    <source>
        <dbReference type="Proteomes" id="UP000663879"/>
    </source>
</evidence>
<keyword evidence="1" id="KW-0175">Coiled coil</keyword>
<evidence type="ECO:0000256" key="1">
    <source>
        <dbReference type="SAM" id="Coils"/>
    </source>
</evidence>
<comment type="caution">
    <text evidence="3">The sequence shown here is derived from an EMBL/GenBank/DDBJ whole genome shotgun (WGS) entry which is preliminary data.</text>
</comment>
<proteinExistence type="predicted"/>
<reference evidence="3" key="1">
    <citation type="submission" date="2021-02" db="EMBL/GenBank/DDBJ databases">
        <authorList>
            <person name="Nowell W R."/>
        </authorList>
    </citation>
    <scope>NUCLEOTIDE SEQUENCE</scope>
    <source>
        <strain evidence="3">Ploen Becks lab</strain>
    </source>
</reference>
<sequence>MLKFAIVLFSIIFLVSLSLGNEEDGNEWDDFMANNHEETSYNVKGKMDKRLRQEKKDQIKKDFKSKNDRLAQSLKTMKNQIEIQKEIFERNFNNAKKASKVQSKIFMEKIREND</sequence>
<protein>
    <submittedName>
        <fullName evidence="3">Uncharacterized protein</fullName>
    </submittedName>
</protein>
<evidence type="ECO:0000256" key="2">
    <source>
        <dbReference type="SAM" id="SignalP"/>
    </source>
</evidence>
<dbReference type="Proteomes" id="UP000663879">
    <property type="component" value="Unassembled WGS sequence"/>
</dbReference>
<dbReference type="EMBL" id="CAJNOC010004937">
    <property type="protein sequence ID" value="CAF1038084.1"/>
    <property type="molecule type" value="Genomic_DNA"/>
</dbReference>